<evidence type="ECO:0000256" key="3">
    <source>
        <dbReference type="ARBA" id="ARBA00022989"/>
    </source>
</evidence>
<dbReference type="Proteomes" id="UP000001968">
    <property type="component" value="Chromosome"/>
</dbReference>
<dbReference type="eggNOG" id="COG1971">
    <property type="taxonomic scope" value="Bacteria"/>
</dbReference>
<keyword evidence="2 5" id="KW-0812">Transmembrane</keyword>
<feature type="transmembrane region" description="Helical" evidence="5">
    <location>
        <begin position="135"/>
        <end position="154"/>
    </location>
</feature>
<evidence type="ECO:0000256" key="4">
    <source>
        <dbReference type="ARBA" id="ARBA00023136"/>
    </source>
</evidence>
<evidence type="ECO:0000313" key="6">
    <source>
        <dbReference type="EMBL" id="ABI69310.1"/>
    </source>
</evidence>
<dbReference type="Pfam" id="PF02659">
    <property type="entry name" value="Mntp"/>
    <property type="match status" value="1"/>
</dbReference>
<feature type="transmembrane region" description="Helical" evidence="5">
    <location>
        <begin position="6"/>
        <end position="26"/>
    </location>
</feature>
<protein>
    <submittedName>
        <fullName evidence="6">Integral membrane protein</fullName>
    </submittedName>
</protein>
<dbReference type="NCBIfam" id="TIGR02840">
    <property type="entry name" value="spore_YtaF"/>
    <property type="match status" value="1"/>
</dbReference>
<proteinExistence type="predicted"/>
<dbReference type="HOGENOM" id="CLU_094526_0_0_9"/>
<dbReference type="InterPro" id="IPR003810">
    <property type="entry name" value="Mntp/YtaF"/>
</dbReference>
<feature type="transmembrane region" description="Helical" evidence="5">
    <location>
        <begin position="65"/>
        <end position="86"/>
    </location>
</feature>
<keyword evidence="7" id="KW-1185">Reference proteome</keyword>
<dbReference type="AlphaFoldDB" id="Q0AVE4"/>
<dbReference type="PANTHER" id="PTHR35529:SF2">
    <property type="entry name" value="SPORULATION PROTEIN YTAF-RELATED"/>
    <property type="match status" value="1"/>
</dbReference>
<sequence>MEYFHILLFALAVSSDGFFAGMAYGLKKIKVPLVSLLVIAMASALAVSFSMLCGRGLAAIFPSDFASRLGAVMLMLIGVCFLLSACRDRIESMDEIGEEPLFSLNIKPLGIIIHILKEPARADFDLSGEISTREAFFLGLALAMDALGAGIGVALAGFNILLTALAVGVLKFILVNCGLQLGIKIKAERWQLISSLIPGLMLISLGILEIM</sequence>
<evidence type="ECO:0000256" key="1">
    <source>
        <dbReference type="ARBA" id="ARBA00022475"/>
    </source>
</evidence>
<dbReference type="KEGG" id="swo:Swol_2015"/>
<keyword evidence="4 5" id="KW-0472">Membrane</keyword>
<dbReference type="PANTHER" id="PTHR35529">
    <property type="entry name" value="MANGANESE EFFLUX PUMP MNTP-RELATED"/>
    <property type="match status" value="1"/>
</dbReference>
<evidence type="ECO:0000313" key="7">
    <source>
        <dbReference type="Proteomes" id="UP000001968"/>
    </source>
</evidence>
<keyword evidence="3 5" id="KW-1133">Transmembrane helix</keyword>
<dbReference type="InterPro" id="IPR014205">
    <property type="entry name" value="Spore_YtaF"/>
</dbReference>
<keyword evidence="1" id="KW-1003">Cell membrane</keyword>
<reference evidence="7" key="1">
    <citation type="journal article" date="2010" name="Environ. Microbiol.">
        <title>The genome of Syntrophomonas wolfei: new insights into syntrophic metabolism and biohydrogen production.</title>
        <authorList>
            <person name="Sieber J.R."/>
            <person name="Sims D.R."/>
            <person name="Han C."/>
            <person name="Kim E."/>
            <person name="Lykidis A."/>
            <person name="Lapidus A.L."/>
            <person name="McDonnald E."/>
            <person name="Rohlin L."/>
            <person name="Culley D.E."/>
            <person name="Gunsalus R."/>
            <person name="McInerney M.J."/>
        </authorList>
    </citation>
    <scope>NUCLEOTIDE SEQUENCE [LARGE SCALE GENOMIC DNA]</scope>
    <source>
        <strain evidence="7">DSM 2245B / Goettingen</strain>
    </source>
</reference>
<accession>Q0AVE4</accession>
<organism evidence="6 7">
    <name type="scientific">Syntrophomonas wolfei subsp. wolfei (strain DSM 2245B / Goettingen)</name>
    <dbReference type="NCBI Taxonomy" id="335541"/>
    <lineage>
        <taxon>Bacteria</taxon>
        <taxon>Bacillati</taxon>
        <taxon>Bacillota</taxon>
        <taxon>Clostridia</taxon>
        <taxon>Eubacteriales</taxon>
        <taxon>Syntrophomonadaceae</taxon>
        <taxon>Syntrophomonas</taxon>
    </lineage>
</organism>
<gene>
    <name evidence="6" type="ordered locus">Swol_2015</name>
</gene>
<feature type="transmembrane region" description="Helical" evidence="5">
    <location>
        <begin position="190"/>
        <end position="208"/>
    </location>
</feature>
<feature type="transmembrane region" description="Helical" evidence="5">
    <location>
        <begin position="33"/>
        <end position="59"/>
    </location>
</feature>
<name>Q0AVE4_SYNWW</name>
<dbReference type="EMBL" id="CP000448">
    <property type="protein sequence ID" value="ABI69310.1"/>
    <property type="molecule type" value="Genomic_DNA"/>
</dbReference>
<dbReference type="RefSeq" id="WP_011641402.1">
    <property type="nucleotide sequence ID" value="NC_008346.1"/>
</dbReference>
<evidence type="ECO:0000256" key="5">
    <source>
        <dbReference type="SAM" id="Phobius"/>
    </source>
</evidence>
<evidence type="ECO:0000256" key="2">
    <source>
        <dbReference type="ARBA" id="ARBA00022692"/>
    </source>
</evidence>
<dbReference type="STRING" id="335541.Swol_2015"/>
<feature type="transmembrane region" description="Helical" evidence="5">
    <location>
        <begin position="160"/>
        <end position="183"/>
    </location>
</feature>